<evidence type="ECO:0000313" key="3">
    <source>
        <dbReference type="EMBL" id="GAA2648147.1"/>
    </source>
</evidence>
<organism evidence="3 4">
    <name type="scientific">Streptomyces vastus</name>
    <dbReference type="NCBI Taxonomy" id="285451"/>
    <lineage>
        <taxon>Bacteria</taxon>
        <taxon>Bacillati</taxon>
        <taxon>Actinomycetota</taxon>
        <taxon>Actinomycetes</taxon>
        <taxon>Kitasatosporales</taxon>
        <taxon>Streptomycetaceae</taxon>
        <taxon>Streptomyces</taxon>
    </lineage>
</organism>
<accession>A0ABP6DQ88</accession>
<proteinExistence type="predicted"/>
<feature type="region of interest" description="Disordered" evidence="1">
    <location>
        <begin position="65"/>
        <end position="117"/>
    </location>
</feature>
<keyword evidence="2" id="KW-1133">Transmembrane helix</keyword>
<gene>
    <name evidence="3" type="ORF">GCM10010307_55140</name>
</gene>
<feature type="compositionally biased region" description="Basic residues" evidence="1">
    <location>
        <begin position="95"/>
        <end position="106"/>
    </location>
</feature>
<dbReference type="EMBL" id="BAAASJ010000076">
    <property type="protein sequence ID" value="GAA2648147.1"/>
    <property type="molecule type" value="Genomic_DNA"/>
</dbReference>
<dbReference type="RefSeq" id="WP_344393693.1">
    <property type="nucleotide sequence ID" value="NZ_BAAASJ010000076.1"/>
</dbReference>
<name>A0ABP6DQ88_9ACTN</name>
<evidence type="ECO:0000256" key="1">
    <source>
        <dbReference type="SAM" id="MobiDB-lite"/>
    </source>
</evidence>
<sequence>MGAFLPFLILTCGLAAVLGFFAWLAARIRRRGLAGGAMSAALASYEEAFRITAHEAHIEIRAQAERKAPILSPDDHWGRSPGEAGQVGAEDRRSRQPRPRRSRRGLGRWVERLRSGR</sequence>
<evidence type="ECO:0000313" key="4">
    <source>
        <dbReference type="Proteomes" id="UP001500151"/>
    </source>
</evidence>
<evidence type="ECO:0008006" key="5">
    <source>
        <dbReference type="Google" id="ProtNLM"/>
    </source>
</evidence>
<dbReference type="Proteomes" id="UP001500151">
    <property type="component" value="Unassembled WGS sequence"/>
</dbReference>
<comment type="caution">
    <text evidence="3">The sequence shown here is derived from an EMBL/GenBank/DDBJ whole genome shotgun (WGS) entry which is preliminary data.</text>
</comment>
<keyword evidence="4" id="KW-1185">Reference proteome</keyword>
<reference evidence="4" key="1">
    <citation type="journal article" date="2019" name="Int. J. Syst. Evol. Microbiol.">
        <title>The Global Catalogue of Microorganisms (GCM) 10K type strain sequencing project: providing services to taxonomists for standard genome sequencing and annotation.</title>
        <authorList>
            <consortium name="The Broad Institute Genomics Platform"/>
            <consortium name="The Broad Institute Genome Sequencing Center for Infectious Disease"/>
            <person name="Wu L."/>
            <person name="Ma J."/>
        </authorList>
    </citation>
    <scope>NUCLEOTIDE SEQUENCE [LARGE SCALE GENOMIC DNA]</scope>
    <source>
        <strain evidence="4">JCM 4524</strain>
    </source>
</reference>
<feature type="transmembrane region" description="Helical" evidence="2">
    <location>
        <begin position="6"/>
        <end position="26"/>
    </location>
</feature>
<feature type="compositionally biased region" description="Basic and acidic residues" evidence="1">
    <location>
        <begin position="65"/>
        <end position="78"/>
    </location>
</feature>
<evidence type="ECO:0000256" key="2">
    <source>
        <dbReference type="SAM" id="Phobius"/>
    </source>
</evidence>
<keyword evidence="2" id="KW-0472">Membrane</keyword>
<protein>
    <recommendedName>
        <fullName evidence="5">Secreted protein</fullName>
    </recommendedName>
</protein>
<keyword evidence="2" id="KW-0812">Transmembrane</keyword>